<feature type="signal peptide" evidence="1">
    <location>
        <begin position="1"/>
        <end position="27"/>
    </location>
</feature>
<evidence type="ECO:0000259" key="2">
    <source>
        <dbReference type="PROSITE" id="PS50011"/>
    </source>
</evidence>
<keyword evidence="3" id="KW-0808">Transferase</keyword>
<evidence type="ECO:0000256" key="1">
    <source>
        <dbReference type="SAM" id="SignalP"/>
    </source>
</evidence>
<dbReference type="Proteomes" id="UP001163255">
    <property type="component" value="Chromosome"/>
</dbReference>
<proteinExistence type="predicted"/>
<feature type="domain" description="Protein kinase" evidence="2">
    <location>
        <begin position="116"/>
        <end position="455"/>
    </location>
</feature>
<dbReference type="GO" id="GO:0016301">
    <property type="term" value="F:kinase activity"/>
    <property type="evidence" value="ECO:0007669"/>
    <property type="project" value="UniProtKB-KW"/>
</dbReference>
<protein>
    <submittedName>
        <fullName evidence="3">Serine/threonine-protein kinase</fullName>
    </submittedName>
</protein>
<dbReference type="SUPFAM" id="SSF56112">
    <property type="entry name" value="Protein kinase-like (PK-like)"/>
    <property type="match status" value="1"/>
</dbReference>
<dbReference type="PROSITE" id="PS50011">
    <property type="entry name" value="PROTEIN_KINASE_DOM"/>
    <property type="match status" value="1"/>
</dbReference>
<dbReference type="PANTHER" id="PTHR24362">
    <property type="entry name" value="SERINE/THREONINE-PROTEIN KINASE NEK"/>
    <property type="match status" value="1"/>
</dbReference>
<dbReference type="PANTHER" id="PTHR24362:SF309">
    <property type="entry name" value="PROTEIN KINASE DOMAIN-CONTAINING PROTEIN"/>
    <property type="match status" value="1"/>
</dbReference>
<keyword evidence="4" id="KW-1185">Reference proteome</keyword>
<sequence length="458" mass="52440">MMKLMKRLNHKILVFLALLGYVLHAHAQKNWEDIFTVYMLDPEGHFMTELDTQIQRMVPLSSFNPASANEQLMGNIVLKYEGAITDDVDYYTISRPLQGNKRADIDSTEEYQLVVFKKDNILGKDKSKTGYSFSEGKKRWFTQLYGTTIYQHRYPQTMILSRGVLNMLQIGNTRPTVNQGNPHQFMEIIGGVARQADFIKRLEGNPNIIRLQKQNADVLLAIPLLELYDLNLRDYLFSQPDIALTEVLKHMALLARAMEYMHERNIAHGDIDLKSLLVKLEPKMKVVFANFERSSKVDAVSASHTLGRKKFTFSNNVYHAPEIRFPTGTPKEHWRYTSATVKGDIWSFGFMLAAVLSLYQEADRAVEKLQVSKRFYHYYSAQNGEPIYSPKELSDIVTVSPLQHYMKKALPITATPSASEVQLQELAKLINSATEFDPERRPSATQIAKTLEQILEQP</sequence>
<dbReference type="InterPro" id="IPR011009">
    <property type="entry name" value="Kinase-like_dom_sf"/>
</dbReference>
<dbReference type="InterPro" id="IPR000719">
    <property type="entry name" value="Prot_kinase_dom"/>
</dbReference>
<accession>A0ABY6GW08</accession>
<name>A0ABY6GW08_9GAMM</name>
<dbReference type="EMBL" id="CP103300">
    <property type="protein sequence ID" value="UYM16949.1"/>
    <property type="molecule type" value="Genomic_DNA"/>
</dbReference>
<dbReference type="SMART" id="SM00220">
    <property type="entry name" value="S_TKc"/>
    <property type="match status" value="1"/>
</dbReference>
<keyword evidence="3" id="KW-0418">Kinase</keyword>
<gene>
    <name evidence="3" type="ORF">NX720_03220</name>
</gene>
<evidence type="ECO:0000313" key="4">
    <source>
        <dbReference type="Proteomes" id="UP001163255"/>
    </source>
</evidence>
<dbReference type="Pfam" id="PF00069">
    <property type="entry name" value="Pkinase"/>
    <property type="match status" value="1"/>
</dbReference>
<evidence type="ECO:0000313" key="3">
    <source>
        <dbReference type="EMBL" id="UYM16949.1"/>
    </source>
</evidence>
<dbReference type="Gene3D" id="1.10.510.10">
    <property type="entry name" value="Transferase(Phosphotransferase) domain 1"/>
    <property type="match status" value="1"/>
</dbReference>
<reference evidence="3" key="1">
    <citation type="submission" date="2022-10" db="EMBL/GenBank/DDBJ databases">
        <title>Completed Genome Sequence of two octocoral isolated bacterium, Endozoicomonas euniceicola EF212T and Endozoicomonas gorgoniicola PS125T.</title>
        <authorList>
            <person name="Chiou Y.-J."/>
            <person name="Chen Y.-H."/>
        </authorList>
    </citation>
    <scope>NUCLEOTIDE SEQUENCE</scope>
    <source>
        <strain evidence="3">EF212</strain>
    </source>
</reference>
<organism evidence="3 4">
    <name type="scientific">Endozoicomonas euniceicola</name>
    <dbReference type="NCBI Taxonomy" id="1234143"/>
    <lineage>
        <taxon>Bacteria</taxon>
        <taxon>Pseudomonadati</taxon>
        <taxon>Pseudomonadota</taxon>
        <taxon>Gammaproteobacteria</taxon>
        <taxon>Oceanospirillales</taxon>
        <taxon>Endozoicomonadaceae</taxon>
        <taxon>Endozoicomonas</taxon>
    </lineage>
</organism>
<feature type="chain" id="PRO_5046958666" evidence="1">
    <location>
        <begin position="28"/>
        <end position="458"/>
    </location>
</feature>
<keyword evidence="1" id="KW-0732">Signal</keyword>
<dbReference type="RefSeq" id="WP_262599342.1">
    <property type="nucleotide sequence ID" value="NZ_CP103300.1"/>
</dbReference>